<feature type="signal peptide" evidence="1">
    <location>
        <begin position="1"/>
        <end position="19"/>
    </location>
</feature>
<dbReference type="Gene3D" id="2.60.40.10">
    <property type="entry name" value="Immunoglobulins"/>
    <property type="match status" value="1"/>
</dbReference>
<dbReference type="InterPro" id="IPR028994">
    <property type="entry name" value="Integrin_alpha_N"/>
</dbReference>
<gene>
    <name evidence="4" type="ORF">GCM10017772_13440</name>
</gene>
<keyword evidence="1" id="KW-0732">Signal</keyword>
<dbReference type="Pfam" id="PF21348">
    <property type="entry name" value="RGL11_C"/>
    <property type="match status" value="1"/>
</dbReference>
<dbReference type="Proteomes" id="UP000627369">
    <property type="component" value="Unassembled WGS sequence"/>
</dbReference>
<dbReference type="AlphaFoldDB" id="A0A919FMT8"/>
<dbReference type="GO" id="GO:0016829">
    <property type="term" value="F:lyase activity"/>
    <property type="evidence" value="ECO:0007669"/>
    <property type="project" value="UniProtKB-KW"/>
</dbReference>
<dbReference type="PANTHER" id="PTHR43118:SF1">
    <property type="entry name" value="RHAMNOGALACTURONAN LYASE (EUROFUNG)"/>
    <property type="match status" value="1"/>
</dbReference>
<dbReference type="InterPro" id="IPR049366">
    <property type="entry name" value="RGL11_C"/>
</dbReference>
<dbReference type="InterPro" id="IPR041624">
    <property type="entry name" value="RGI_lyase"/>
</dbReference>
<dbReference type="EMBL" id="BNAS01000002">
    <property type="protein sequence ID" value="GHH69065.1"/>
    <property type="molecule type" value="Genomic_DNA"/>
</dbReference>
<dbReference type="GO" id="GO:0005975">
    <property type="term" value="P:carbohydrate metabolic process"/>
    <property type="evidence" value="ECO:0007669"/>
    <property type="project" value="UniProtKB-ARBA"/>
</dbReference>
<keyword evidence="4" id="KW-0456">Lyase</keyword>
<dbReference type="InterPro" id="IPR013783">
    <property type="entry name" value="Ig-like_fold"/>
</dbReference>
<keyword evidence="5" id="KW-1185">Reference proteome</keyword>
<evidence type="ECO:0000313" key="4">
    <source>
        <dbReference type="EMBL" id="GHH69065.1"/>
    </source>
</evidence>
<evidence type="ECO:0000256" key="1">
    <source>
        <dbReference type="SAM" id="SignalP"/>
    </source>
</evidence>
<organism evidence="4 5">
    <name type="scientific">Promicromonospora soli</name>
    <dbReference type="NCBI Taxonomy" id="2035533"/>
    <lineage>
        <taxon>Bacteria</taxon>
        <taxon>Bacillati</taxon>
        <taxon>Actinomycetota</taxon>
        <taxon>Actinomycetes</taxon>
        <taxon>Micrococcales</taxon>
        <taxon>Promicromonosporaceae</taxon>
        <taxon>Promicromonospora</taxon>
    </lineage>
</organism>
<dbReference type="PANTHER" id="PTHR43118">
    <property type="entry name" value="RHAMNOGALACTURONAN LYASE (EUROFUNG)"/>
    <property type="match status" value="1"/>
</dbReference>
<feature type="chain" id="PRO_5038424345" evidence="1">
    <location>
        <begin position="20"/>
        <end position="618"/>
    </location>
</feature>
<evidence type="ECO:0000259" key="3">
    <source>
        <dbReference type="Pfam" id="PF21348"/>
    </source>
</evidence>
<sequence>MIAALAAAGALAVPLGAAALAGAEPTGTVTAAGAAAAVGQELPVQEVEGRAPVALPTDGGVYVGWRLRADDPADIVFHVYRDGERITKRPVTGATNLVDPDGGKDSTYRVAEVTRGVQTWATPEVTPLAASQRDVPIQRPAGGTTPDGVAYTYSANDASVADLDGGGDYELIVKWDPSNAKDNSQSGYTGNVYLDAYKLNGTRLWRIDLGRNIRAGAHYTQFLAYDFDSSGDAEVMVKTADGTVSGTGRVIGSASADHRNSAGYVLAGPEYLTVFDGNTGAEADTVSYTPPRGNVGSWGDTYGNRVDRFLAGVAYLDGSRPSAVFTRGYYTRTVLAAYDYSGGELTRRWVFDSDSAGSQYRGQGNHQLSVADVDGDRRDEIVFGSMTIDDNGSALYNTGLGHGDALHVGDLDPARSGLEVFAVHESPASNGNRAATFRDARTGAVLWSASGTSDTGRGTAADIDASSPGAEAWNSGASPTGGLRSVSGRVLSSSPPVANFVTWWDGDTQREITDHTSNTPTVSEWNGSGLNRLETFSGTSTNNGTKATPALQADIMGDWREELIYRTSDSSALRIFSTSHPTDKVLPSLMDDRQYRLAVAWQNVAYNQPPHPSYFIGN</sequence>
<protein>
    <submittedName>
        <fullName evidence="4">Rhamnogalacturonan lyase</fullName>
    </submittedName>
</protein>
<name>A0A919FMT8_9MICO</name>
<reference evidence="4" key="1">
    <citation type="journal article" date="2014" name="Int. J. Syst. Evol. Microbiol.">
        <title>Complete genome sequence of Corynebacterium casei LMG S-19264T (=DSM 44701T), isolated from a smear-ripened cheese.</title>
        <authorList>
            <consortium name="US DOE Joint Genome Institute (JGI-PGF)"/>
            <person name="Walter F."/>
            <person name="Albersmeier A."/>
            <person name="Kalinowski J."/>
            <person name="Ruckert C."/>
        </authorList>
    </citation>
    <scope>NUCLEOTIDE SEQUENCE</scope>
    <source>
        <strain evidence="4">CGMCC 4.7398</strain>
    </source>
</reference>
<evidence type="ECO:0000259" key="2">
    <source>
        <dbReference type="Pfam" id="PF18370"/>
    </source>
</evidence>
<reference evidence="4" key="2">
    <citation type="submission" date="2020-09" db="EMBL/GenBank/DDBJ databases">
        <authorList>
            <person name="Sun Q."/>
            <person name="Zhou Y."/>
        </authorList>
    </citation>
    <scope>NUCLEOTIDE SEQUENCE</scope>
    <source>
        <strain evidence="4">CGMCC 4.7398</strain>
    </source>
</reference>
<dbReference type="CDD" id="cd10318">
    <property type="entry name" value="RGL11"/>
    <property type="match status" value="1"/>
</dbReference>
<dbReference type="SUPFAM" id="SSF69318">
    <property type="entry name" value="Integrin alpha N-terminal domain"/>
    <property type="match status" value="1"/>
</dbReference>
<dbReference type="Pfam" id="PF18370">
    <property type="entry name" value="RGI_lyase"/>
    <property type="match status" value="1"/>
</dbReference>
<accession>A0A919FMT8</accession>
<proteinExistence type="predicted"/>
<comment type="caution">
    <text evidence="4">The sequence shown here is derived from an EMBL/GenBank/DDBJ whole genome shotgun (WGS) entry which is preliminary data.</text>
</comment>
<feature type="domain" description="Rhamnogalacturonan lyase family 11 C-terminal" evidence="3">
    <location>
        <begin position="133"/>
        <end position="618"/>
    </location>
</feature>
<feature type="domain" description="Rhamnogalacturonan I lyase beta-sheet" evidence="2">
    <location>
        <begin position="49"/>
        <end position="127"/>
    </location>
</feature>
<evidence type="ECO:0000313" key="5">
    <source>
        <dbReference type="Proteomes" id="UP000627369"/>
    </source>
</evidence>
<dbReference type="InterPro" id="IPR034641">
    <property type="entry name" value="RGL11"/>
</dbReference>